<name>A0A2I3GW44_NOMLE</name>
<evidence type="ECO:0000256" key="7">
    <source>
        <dbReference type="ARBA" id="ARBA00025190"/>
    </source>
</evidence>
<dbReference type="GO" id="GO:0034727">
    <property type="term" value="P:piecemeal microautophagy of the nucleus"/>
    <property type="evidence" value="ECO:0007669"/>
    <property type="project" value="TreeGrafter"/>
</dbReference>
<evidence type="ECO:0000256" key="8">
    <source>
        <dbReference type="SAM" id="MobiDB-lite"/>
    </source>
</evidence>
<feature type="region of interest" description="Disordered" evidence="8">
    <location>
        <begin position="362"/>
        <end position="396"/>
    </location>
</feature>
<dbReference type="AlphaFoldDB" id="A0A2I3GW44"/>
<dbReference type="InterPro" id="IPR036570">
    <property type="entry name" value="HORMA_dom_sf"/>
</dbReference>
<accession>A0A2I3GW44</accession>
<comment type="similarity">
    <text evidence="3">Belongs to the ATG13 family. Metazoan subfamily.</text>
</comment>
<dbReference type="FunFam" id="3.30.900.10:FF:000001">
    <property type="entry name" value="Autophagy-related protein 13"/>
    <property type="match status" value="1"/>
</dbReference>
<dbReference type="EMBL" id="ADFV01115776">
    <property type="status" value="NOT_ANNOTATED_CDS"/>
    <property type="molecule type" value="Genomic_DNA"/>
</dbReference>
<dbReference type="EMBL" id="ADFV01115778">
    <property type="status" value="NOT_ANNOTATED_CDS"/>
    <property type="molecule type" value="Genomic_DNA"/>
</dbReference>
<keyword evidence="10" id="KW-1185">Reference proteome</keyword>
<evidence type="ECO:0000256" key="4">
    <source>
        <dbReference type="ARBA" id="ARBA00013801"/>
    </source>
</evidence>
<dbReference type="Proteomes" id="UP000001073">
    <property type="component" value="Chromosome 15"/>
</dbReference>
<dbReference type="GO" id="GO:0000423">
    <property type="term" value="P:mitophagy"/>
    <property type="evidence" value="ECO:0007669"/>
    <property type="project" value="TreeGrafter"/>
</dbReference>
<evidence type="ECO:0000313" key="10">
    <source>
        <dbReference type="Proteomes" id="UP000001073"/>
    </source>
</evidence>
<dbReference type="EMBL" id="ADFV01115782">
    <property type="status" value="NOT_ANNOTATED_CDS"/>
    <property type="molecule type" value="Genomic_DNA"/>
</dbReference>
<evidence type="ECO:0000256" key="6">
    <source>
        <dbReference type="ARBA" id="ARBA00023006"/>
    </source>
</evidence>
<reference evidence="9 10" key="1">
    <citation type="submission" date="2012-10" db="EMBL/GenBank/DDBJ databases">
        <authorList>
            <consortium name="Gibbon Genome Sequencing Consortium"/>
        </authorList>
    </citation>
    <scope>NUCLEOTIDE SEQUENCE [LARGE SCALE GENOMIC DNA]</scope>
</reference>
<evidence type="ECO:0000256" key="5">
    <source>
        <dbReference type="ARBA" id="ARBA00022490"/>
    </source>
</evidence>
<feature type="compositionally biased region" description="Polar residues" evidence="8">
    <location>
        <begin position="299"/>
        <end position="315"/>
    </location>
</feature>
<evidence type="ECO:0000256" key="2">
    <source>
        <dbReference type="ARBA" id="ARBA00004514"/>
    </source>
</evidence>
<comment type="subcellular location">
    <subcellularLocation>
        <location evidence="2">Cytoplasm</location>
        <location evidence="2">Cytosol</location>
    </subcellularLocation>
    <subcellularLocation>
        <location evidence="1">Preautophagosomal structure</location>
    </subcellularLocation>
</comment>
<proteinExistence type="inferred from homology"/>
<gene>
    <name evidence="9" type="primary">ATG13</name>
</gene>
<dbReference type="EMBL" id="ADFV01115774">
    <property type="status" value="NOT_ANNOTATED_CDS"/>
    <property type="molecule type" value="Genomic_DNA"/>
</dbReference>
<evidence type="ECO:0000256" key="1">
    <source>
        <dbReference type="ARBA" id="ARBA00004329"/>
    </source>
</evidence>
<comment type="function">
    <text evidence="7">Autophagy factor required for autophagosome formation and mitophagy. Target of the TOR kinase signaling pathway that regulates autophagy through the control of the phosphorylation status of ATG13 and ULK1, and the regulation of the ATG13-ULK1-RB1CC1 complex. Through its regulation of ULK1 activity, plays a role in the regulation of the kinase activity of mTORC1 and cell proliferation.</text>
</comment>
<reference evidence="9" key="2">
    <citation type="submission" date="2025-08" db="UniProtKB">
        <authorList>
            <consortium name="Ensembl"/>
        </authorList>
    </citation>
    <scope>IDENTIFICATION</scope>
</reference>
<dbReference type="GO" id="GO:1990316">
    <property type="term" value="C:Atg1/ULK1 kinase complex"/>
    <property type="evidence" value="ECO:0007669"/>
    <property type="project" value="UniProtKB-ARBA"/>
</dbReference>
<dbReference type="EMBL" id="ADFV01115779">
    <property type="status" value="NOT_ANNOTATED_CDS"/>
    <property type="molecule type" value="Genomic_DNA"/>
</dbReference>
<reference evidence="9" key="3">
    <citation type="submission" date="2025-09" db="UniProtKB">
        <authorList>
            <consortium name="Ensembl"/>
        </authorList>
    </citation>
    <scope>IDENTIFICATION</scope>
</reference>
<dbReference type="PANTHER" id="PTHR13430:SF4">
    <property type="entry name" value="AUTOPHAGY-RELATED PROTEIN 13"/>
    <property type="match status" value="1"/>
</dbReference>
<dbReference type="Gene3D" id="3.30.900.10">
    <property type="entry name" value="HORMA domain"/>
    <property type="match status" value="1"/>
</dbReference>
<sequence length="469" mass="51412">METDLNSQDRKDLDKFIKFFALKTVQVIVQARLGEKICTRSSSSPTGSDWFNLAIKDIPEVTHEAKKALAGQLPAVGRSMCVEISLKTSEYADRIFVPGRCDKEIKVSYTVYNRLSLLLKSLLAITRVTPAYRLSRKQGHEYVILYRIYFGEVQLSGLGEGFQTVRVGTVGTPVGTITLSCAYRINLAFMSTRQFERTPPIMGIIIDHFVDRPYPSSSPMHPCSYRTAGEDTGVIYPSVEDSQEVCTTSFSTSPPSQLMVPGKEGGIPLAPNQPVHGTQADQERLATCTPSDGTHCAATPSSSEDTETVSNSSEGRASPHDVLETIFVRKVGAFVNKPINQVTLTSLDIPFAMFAPKNLELEDTDPMVNPPDSPETESPLQGSLHSDGSSGGSSGNTHDDFVMIDFKPAFSKDDILPMDLGTFYREFQNPPQLSSLSIDIGAQSMAEDLDSLPEKLNVREFDAFVETLQ</sequence>
<dbReference type="GeneTree" id="ENSGT00390000007055"/>
<dbReference type="EMBL" id="ADFV01115781">
    <property type="status" value="NOT_ANNOTATED_CDS"/>
    <property type="molecule type" value="Genomic_DNA"/>
</dbReference>
<dbReference type="EMBL" id="ADFV01115773">
    <property type="status" value="NOT_ANNOTATED_CDS"/>
    <property type="molecule type" value="Genomic_DNA"/>
</dbReference>
<dbReference type="GO" id="GO:0000407">
    <property type="term" value="C:phagophore assembly site"/>
    <property type="evidence" value="ECO:0007669"/>
    <property type="project" value="UniProtKB-SubCell"/>
</dbReference>
<keyword evidence="5" id="KW-0963">Cytoplasm</keyword>
<protein>
    <recommendedName>
        <fullName evidence="4">Autophagy-related protein 13</fullName>
    </recommendedName>
</protein>
<dbReference type="GO" id="GO:0005829">
    <property type="term" value="C:cytosol"/>
    <property type="evidence" value="ECO:0007669"/>
    <property type="project" value="UniProtKB-SubCell"/>
</dbReference>
<dbReference type="Ensembl" id="ENSNLET00000036749.1">
    <property type="protein sequence ID" value="ENSNLEP00000035593.1"/>
    <property type="gene ID" value="ENSNLEG00000014030.3"/>
</dbReference>
<organism evidence="9 10">
    <name type="scientific">Nomascus leucogenys</name>
    <name type="common">Northern white-cheeked gibbon</name>
    <name type="synonym">Hylobates leucogenys</name>
    <dbReference type="NCBI Taxonomy" id="61853"/>
    <lineage>
        <taxon>Eukaryota</taxon>
        <taxon>Metazoa</taxon>
        <taxon>Chordata</taxon>
        <taxon>Craniata</taxon>
        <taxon>Vertebrata</taxon>
        <taxon>Euteleostomi</taxon>
        <taxon>Mammalia</taxon>
        <taxon>Eutheria</taxon>
        <taxon>Euarchontoglires</taxon>
        <taxon>Primates</taxon>
        <taxon>Haplorrhini</taxon>
        <taxon>Catarrhini</taxon>
        <taxon>Hylobatidae</taxon>
        <taxon>Nomascus</taxon>
    </lineage>
</organism>
<dbReference type="GO" id="GO:0042127">
    <property type="term" value="P:regulation of cell population proliferation"/>
    <property type="evidence" value="ECO:0007669"/>
    <property type="project" value="UniProtKB-ARBA"/>
</dbReference>
<dbReference type="PANTHER" id="PTHR13430">
    <property type="match status" value="1"/>
</dbReference>
<feature type="region of interest" description="Disordered" evidence="8">
    <location>
        <begin position="289"/>
        <end position="318"/>
    </location>
</feature>
<dbReference type="EMBL" id="ADFV01115777">
    <property type="status" value="NOT_ANNOTATED_CDS"/>
    <property type="molecule type" value="Genomic_DNA"/>
</dbReference>
<keyword evidence="6" id="KW-0072">Autophagy</keyword>
<dbReference type="GO" id="GO:0034497">
    <property type="term" value="P:protein localization to phagophore assembly site"/>
    <property type="evidence" value="ECO:0007669"/>
    <property type="project" value="TreeGrafter"/>
</dbReference>
<evidence type="ECO:0000313" key="9">
    <source>
        <dbReference type="Ensembl" id="ENSNLEP00000035593.1"/>
    </source>
</evidence>
<dbReference type="EMBL" id="ADFV01115775">
    <property type="status" value="NOT_ANNOTATED_CDS"/>
    <property type="molecule type" value="Genomic_DNA"/>
</dbReference>
<dbReference type="EMBL" id="ADFV01115780">
    <property type="status" value="NOT_ANNOTATED_CDS"/>
    <property type="molecule type" value="Genomic_DNA"/>
</dbReference>
<dbReference type="InterPro" id="IPR040182">
    <property type="entry name" value="ATG13"/>
</dbReference>
<dbReference type="GO" id="GO:0010508">
    <property type="term" value="P:positive regulation of autophagy"/>
    <property type="evidence" value="ECO:0007669"/>
    <property type="project" value="UniProtKB-ARBA"/>
</dbReference>
<evidence type="ECO:0000256" key="3">
    <source>
        <dbReference type="ARBA" id="ARBA00007341"/>
    </source>
</evidence>